<comment type="similarity">
    <text evidence="1">Belongs to the senescence regulator S40 family.</text>
</comment>
<dbReference type="Proteomes" id="UP000215914">
    <property type="component" value="Unassembled WGS sequence"/>
</dbReference>
<gene>
    <name evidence="2" type="ORF">HanXRQr2_Chr17g0817801</name>
</gene>
<dbReference type="PANTHER" id="PTHR33083">
    <property type="entry name" value="EXPRESSED PROTEIN"/>
    <property type="match status" value="1"/>
</dbReference>
<dbReference type="InterPro" id="IPR007608">
    <property type="entry name" value="Senescence_reg_S40"/>
</dbReference>
<organism evidence="2 3">
    <name type="scientific">Helianthus annuus</name>
    <name type="common">Common sunflower</name>
    <dbReference type="NCBI Taxonomy" id="4232"/>
    <lineage>
        <taxon>Eukaryota</taxon>
        <taxon>Viridiplantae</taxon>
        <taxon>Streptophyta</taxon>
        <taxon>Embryophyta</taxon>
        <taxon>Tracheophyta</taxon>
        <taxon>Spermatophyta</taxon>
        <taxon>Magnoliopsida</taxon>
        <taxon>eudicotyledons</taxon>
        <taxon>Gunneridae</taxon>
        <taxon>Pentapetalae</taxon>
        <taxon>asterids</taxon>
        <taxon>campanulids</taxon>
        <taxon>Asterales</taxon>
        <taxon>Asteraceae</taxon>
        <taxon>Asteroideae</taxon>
        <taxon>Heliantheae alliance</taxon>
        <taxon>Heliantheae</taxon>
        <taxon>Helianthus</taxon>
    </lineage>
</organism>
<dbReference type="Pfam" id="PF04520">
    <property type="entry name" value="Senescence_reg"/>
    <property type="match status" value="1"/>
</dbReference>
<dbReference type="PANTHER" id="PTHR33083:SF49">
    <property type="entry name" value="SENESCENCE REGULATOR"/>
    <property type="match status" value="1"/>
</dbReference>
<keyword evidence="3" id="KW-1185">Reference proteome</keyword>
<dbReference type="GO" id="GO:0010150">
    <property type="term" value="P:leaf senescence"/>
    <property type="evidence" value="ECO:0007669"/>
    <property type="project" value="UniProtKB-ARBA"/>
</dbReference>
<evidence type="ECO:0000313" key="2">
    <source>
        <dbReference type="EMBL" id="KAF5756692.1"/>
    </source>
</evidence>
<evidence type="ECO:0000313" key="3">
    <source>
        <dbReference type="Proteomes" id="UP000215914"/>
    </source>
</evidence>
<name>A0A9K3DMB7_HELAN</name>
<reference evidence="2" key="2">
    <citation type="submission" date="2020-06" db="EMBL/GenBank/DDBJ databases">
        <title>Helianthus annuus Genome sequencing and assembly Release 2.</title>
        <authorList>
            <person name="Gouzy J."/>
            <person name="Langlade N."/>
            <person name="Munos S."/>
        </authorList>
    </citation>
    <scope>NUCLEOTIDE SEQUENCE</scope>
    <source>
        <tissue evidence="2">Leaves</tissue>
    </source>
</reference>
<reference evidence="2" key="1">
    <citation type="journal article" date="2017" name="Nature">
        <title>The sunflower genome provides insights into oil metabolism, flowering and Asterid evolution.</title>
        <authorList>
            <person name="Badouin H."/>
            <person name="Gouzy J."/>
            <person name="Grassa C.J."/>
            <person name="Murat F."/>
            <person name="Staton S.E."/>
            <person name="Cottret L."/>
            <person name="Lelandais-Briere C."/>
            <person name="Owens G.L."/>
            <person name="Carrere S."/>
            <person name="Mayjonade B."/>
            <person name="Legrand L."/>
            <person name="Gill N."/>
            <person name="Kane N.C."/>
            <person name="Bowers J.E."/>
            <person name="Hubner S."/>
            <person name="Bellec A."/>
            <person name="Berard A."/>
            <person name="Berges H."/>
            <person name="Blanchet N."/>
            <person name="Boniface M.C."/>
            <person name="Brunel D."/>
            <person name="Catrice O."/>
            <person name="Chaidir N."/>
            <person name="Claudel C."/>
            <person name="Donnadieu C."/>
            <person name="Faraut T."/>
            <person name="Fievet G."/>
            <person name="Helmstetter N."/>
            <person name="King M."/>
            <person name="Knapp S.J."/>
            <person name="Lai Z."/>
            <person name="Le Paslier M.C."/>
            <person name="Lippi Y."/>
            <person name="Lorenzon L."/>
            <person name="Mandel J.R."/>
            <person name="Marage G."/>
            <person name="Marchand G."/>
            <person name="Marquand E."/>
            <person name="Bret-Mestries E."/>
            <person name="Morien E."/>
            <person name="Nambeesan S."/>
            <person name="Nguyen T."/>
            <person name="Pegot-Espagnet P."/>
            <person name="Pouilly N."/>
            <person name="Raftis F."/>
            <person name="Sallet E."/>
            <person name="Schiex T."/>
            <person name="Thomas J."/>
            <person name="Vandecasteele C."/>
            <person name="Vares D."/>
            <person name="Vear F."/>
            <person name="Vautrin S."/>
            <person name="Crespi M."/>
            <person name="Mangin B."/>
            <person name="Burke J.M."/>
            <person name="Salse J."/>
            <person name="Munos S."/>
            <person name="Vincourt P."/>
            <person name="Rieseberg L.H."/>
            <person name="Langlade N.B."/>
        </authorList>
    </citation>
    <scope>NUCLEOTIDE SEQUENCE</scope>
    <source>
        <tissue evidence="2">Leaves</tissue>
    </source>
</reference>
<accession>A0A9K3DMB7</accession>
<comment type="caution">
    <text evidence="2">The sequence shown here is derived from an EMBL/GenBank/DDBJ whole genome shotgun (WGS) entry which is preliminary data.</text>
</comment>
<dbReference type="EMBL" id="MNCJ02000332">
    <property type="protein sequence ID" value="KAF5756692.1"/>
    <property type="molecule type" value="Genomic_DNA"/>
</dbReference>
<evidence type="ECO:0000256" key="1">
    <source>
        <dbReference type="ARBA" id="ARBA00034773"/>
    </source>
</evidence>
<dbReference type="Gramene" id="mRNA:HanXRQr2_Chr17g0817801">
    <property type="protein sequence ID" value="CDS:HanXRQr2_Chr17g0817801.1"/>
    <property type="gene ID" value="HanXRQr2_Chr17g0817801"/>
</dbReference>
<protein>
    <submittedName>
        <fullName evidence="2">Senescence regulator S40</fullName>
    </submittedName>
</protein>
<dbReference type="AlphaFoldDB" id="A0A9K3DMB7"/>
<proteinExistence type="inferred from homology"/>
<sequence>MPTISHPYSKFYFLNLQLITHKSHIPISISILMTEEYQDSEILFPENPFGNRKEIQYSIVEKKNNKKTRKKRSAPMNIREEFPGGLWIREYLQTHSFDEEDAREEEIVPPHVILDRRIAGKAAFSLCSGIGRTLKGRDLSEVRNSILRMTGFIES</sequence>